<dbReference type="Proteomes" id="UP000010475">
    <property type="component" value="Chromosome"/>
</dbReference>
<reference evidence="3 4" key="1">
    <citation type="submission" date="2012-06" db="EMBL/GenBank/DDBJ databases">
        <title>Finished chromosome of genome of Cylindrospermum stagnale PCC 7417.</title>
        <authorList>
            <consortium name="US DOE Joint Genome Institute"/>
            <person name="Gugger M."/>
            <person name="Coursin T."/>
            <person name="Rippka R."/>
            <person name="Tandeau De Marsac N."/>
            <person name="Huntemann M."/>
            <person name="Wei C.-L."/>
            <person name="Han J."/>
            <person name="Detter J.C."/>
            <person name="Han C."/>
            <person name="Tapia R."/>
            <person name="Chen A."/>
            <person name="Kyrpides N."/>
            <person name="Mavromatis K."/>
            <person name="Markowitz V."/>
            <person name="Szeto E."/>
            <person name="Ivanova N."/>
            <person name="Pagani I."/>
            <person name="Pati A."/>
            <person name="Goodwin L."/>
            <person name="Nordberg H.P."/>
            <person name="Cantor M.N."/>
            <person name="Hua S.X."/>
            <person name="Woyke T."/>
            <person name="Kerfeld C.A."/>
        </authorList>
    </citation>
    <scope>NUCLEOTIDE SEQUENCE [LARGE SCALE GENOMIC DNA]</scope>
    <source>
        <strain evidence="3 4">PCC 7417</strain>
    </source>
</reference>
<evidence type="ECO:0000259" key="2">
    <source>
        <dbReference type="Pfam" id="PF15643"/>
    </source>
</evidence>
<feature type="region of interest" description="Disordered" evidence="1">
    <location>
        <begin position="206"/>
        <end position="247"/>
    </location>
</feature>
<evidence type="ECO:0000313" key="4">
    <source>
        <dbReference type="Proteomes" id="UP000010475"/>
    </source>
</evidence>
<dbReference type="Pfam" id="PF15643">
    <property type="entry name" value="Tox-PL-2"/>
    <property type="match status" value="1"/>
</dbReference>
<dbReference type="KEGG" id="csg:Cylst_6125"/>
<feature type="domain" description="Tox-PL-2" evidence="2">
    <location>
        <begin position="264"/>
        <end position="362"/>
    </location>
</feature>
<dbReference type="AlphaFoldDB" id="K9X6J1"/>
<sequence>MEIQSGQEPTKPELAIPFPPKSKDKDHVPQSHSQNIPAPLPTQNNRALTEAQIAAYNAQIAYQNARTEVIKAETRATIADTNAINARTRATIEKNTSVATQRQANENRWTLVWREKLKQVPPDQQEAVITQAAKEYFKLTGEKINVKNPNPSNVGLWSDSLGKIIINNQIYGQPTSAITPAAPPPKLGGFGEGPQADVRNNTTYARTESLPPLGGFGEGPQPQIPSHTGHPPTVSGIPEKLEGFGAGPQADTTHVLKISNEQLNNIHKITQKWNRRTGTNCDKCAAELEGYLREQGIPGKHIRVETTSNRGVAGIIYDDLAGKQIANNGYHEGISIEINGVEIVFDDVHSEGLPRDQWLQNLVISPVPGNRLNIVRDEQI</sequence>
<keyword evidence="4" id="KW-1185">Reference proteome</keyword>
<dbReference type="InterPro" id="IPR028910">
    <property type="entry name" value="Tox-PL-2_dom"/>
</dbReference>
<organism evidence="3 4">
    <name type="scientific">Cylindrospermum stagnale PCC 7417</name>
    <dbReference type="NCBI Taxonomy" id="56107"/>
    <lineage>
        <taxon>Bacteria</taxon>
        <taxon>Bacillati</taxon>
        <taxon>Cyanobacteriota</taxon>
        <taxon>Cyanophyceae</taxon>
        <taxon>Nostocales</taxon>
        <taxon>Nostocaceae</taxon>
        <taxon>Cylindrospermum</taxon>
    </lineage>
</organism>
<dbReference type="EMBL" id="CP003642">
    <property type="protein sequence ID" value="AFZ28093.1"/>
    <property type="molecule type" value="Genomic_DNA"/>
</dbReference>
<feature type="compositionally biased region" description="Polar residues" evidence="1">
    <location>
        <begin position="30"/>
        <end position="43"/>
    </location>
</feature>
<proteinExistence type="predicted"/>
<evidence type="ECO:0000313" key="3">
    <source>
        <dbReference type="EMBL" id="AFZ28093.1"/>
    </source>
</evidence>
<gene>
    <name evidence="3" type="ORF">Cylst_6125</name>
</gene>
<evidence type="ECO:0000256" key="1">
    <source>
        <dbReference type="SAM" id="MobiDB-lite"/>
    </source>
</evidence>
<protein>
    <recommendedName>
        <fullName evidence="2">Tox-PL-2 domain-containing protein</fullName>
    </recommendedName>
</protein>
<feature type="region of interest" description="Disordered" evidence="1">
    <location>
        <begin position="1"/>
        <end position="43"/>
    </location>
</feature>
<accession>K9X6J1</accession>
<dbReference type="HOGENOM" id="CLU_727078_0_0_3"/>
<name>K9X6J1_9NOST</name>